<dbReference type="RefSeq" id="XP_005851046.1">
    <property type="nucleotide sequence ID" value="XM_005850984.1"/>
</dbReference>
<dbReference type="GeneID" id="17357813"/>
<dbReference type="SUPFAM" id="SSF51197">
    <property type="entry name" value="Clavaminate synthase-like"/>
    <property type="match status" value="1"/>
</dbReference>
<proteinExistence type="inferred from homology"/>
<dbReference type="InterPro" id="IPR003347">
    <property type="entry name" value="JmjC_dom"/>
</dbReference>
<dbReference type="OrthoDB" id="506046at2759"/>
<accession>E1Z6K0</accession>
<evidence type="ECO:0000313" key="5">
    <source>
        <dbReference type="Proteomes" id="UP000008141"/>
    </source>
</evidence>
<feature type="compositionally biased region" description="Low complexity" evidence="2">
    <location>
        <begin position="354"/>
        <end position="365"/>
    </location>
</feature>
<feature type="region of interest" description="Disordered" evidence="2">
    <location>
        <begin position="236"/>
        <end position="255"/>
    </location>
</feature>
<dbReference type="eggNOG" id="KOG2132">
    <property type="taxonomic scope" value="Eukaryota"/>
</dbReference>
<dbReference type="Pfam" id="PF13621">
    <property type="entry name" value="Cupin_8"/>
    <property type="match status" value="1"/>
</dbReference>
<dbReference type="InterPro" id="IPR041667">
    <property type="entry name" value="Cupin_8"/>
</dbReference>
<keyword evidence="5" id="KW-1185">Reference proteome</keyword>
<evidence type="ECO:0000256" key="2">
    <source>
        <dbReference type="SAM" id="MobiDB-lite"/>
    </source>
</evidence>
<protein>
    <recommendedName>
        <fullName evidence="3">JmjC domain-containing protein</fullName>
    </recommendedName>
</protein>
<dbReference type="PANTHER" id="PTHR12461">
    <property type="entry name" value="HYPOXIA-INDUCIBLE FACTOR 1 ALPHA INHIBITOR-RELATED"/>
    <property type="match status" value="1"/>
</dbReference>
<comment type="similarity">
    <text evidence="1">Belongs to the JARID1 histone demethylase family.</text>
</comment>
<dbReference type="Proteomes" id="UP000008141">
    <property type="component" value="Unassembled WGS sequence"/>
</dbReference>
<evidence type="ECO:0000313" key="4">
    <source>
        <dbReference type="EMBL" id="EFN58944.1"/>
    </source>
</evidence>
<feature type="compositionally biased region" description="Basic and acidic residues" evidence="2">
    <location>
        <begin position="321"/>
        <end position="334"/>
    </location>
</feature>
<dbReference type="PANTHER" id="PTHR12461:SF105">
    <property type="entry name" value="HYPOXIA-INDUCIBLE FACTOR 1-ALPHA INHIBITOR"/>
    <property type="match status" value="1"/>
</dbReference>
<feature type="compositionally biased region" description="Low complexity" evidence="2">
    <location>
        <begin position="301"/>
        <end position="320"/>
    </location>
</feature>
<dbReference type="AlphaFoldDB" id="E1Z6K0"/>
<evidence type="ECO:0000259" key="3">
    <source>
        <dbReference type="PROSITE" id="PS51184"/>
    </source>
</evidence>
<feature type="region of interest" description="Disordered" evidence="2">
    <location>
        <begin position="354"/>
        <end position="373"/>
    </location>
</feature>
<feature type="region of interest" description="Disordered" evidence="2">
    <location>
        <begin position="626"/>
        <end position="660"/>
    </location>
</feature>
<feature type="compositionally biased region" description="Pro residues" evidence="2">
    <location>
        <begin position="639"/>
        <end position="657"/>
    </location>
</feature>
<dbReference type="EMBL" id="GL433837">
    <property type="protein sequence ID" value="EFN58944.1"/>
    <property type="molecule type" value="Genomic_DNA"/>
</dbReference>
<dbReference type="InParanoid" id="E1Z6K0"/>
<reference evidence="4 5" key="1">
    <citation type="journal article" date="2010" name="Plant Cell">
        <title>The Chlorella variabilis NC64A genome reveals adaptation to photosymbiosis, coevolution with viruses, and cryptic sex.</title>
        <authorList>
            <person name="Blanc G."/>
            <person name="Duncan G."/>
            <person name="Agarkova I."/>
            <person name="Borodovsky M."/>
            <person name="Gurnon J."/>
            <person name="Kuo A."/>
            <person name="Lindquist E."/>
            <person name="Lucas S."/>
            <person name="Pangilinan J."/>
            <person name="Polle J."/>
            <person name="Salamov A."/>
            <person name="Terry A."/>
            <person name="Yamada T."/>
            <person name="Dunigan D.D."/>
            <person name="Grigoriev I.V."/>
            <person name="Claverie J.M."/>
            <person name="Van Etten J.L."/>
        </authorList>
    </citation>
    <scope>NUCLEOTIDE SEQUENCE [LARGE SCALE GENOMIC DNA]</scope>
    <source>
        <strain evidence="4 5">NC64A</strain>
    </source>
</reference>
<name>E1Z6K0_CHLVA</name>
<organism evidence="5">
    <name type="scientific">Chlorella variabilis</name>
    <name type="common">Green alga</name>
    <dbReference type="NCBI Taxonomy" id="554065"/>
    <lineage>
        <taxon>Eukaryota</taxon>
        <taxon>Viridiplantae</taxon>
        <taxon>Chlorophyta</taxon>
        <taxon>core chlorophytes</taxon>
        <taxon>Trebouxiophyceae</taxon>
        <taxon>Chlorellales</taxon>
        <taxon>Chlorellaceae</taxon>
        <taxon>Chlorella clade</taxon>
        <taxon>Chlorella</taxon>
    </lineage>
</organism>
<gene>
    <name evidence="4" type="ORF">CHLNCDRAFT_140939</name>
</gene>
<sequence>MEAVPPELLPLLEAAVEACSQALGASLVGVYLRGSLAQRGCFLPGVSDADFVVVHLEEQAPGEAAPGAAARLRRSAEQLRADFPHVAKVELKAAPLPHRSPLAALFRQQQKQQQQQGHDATISGVCGSKPGRGGSIAPSALHHHASLAFQLKTQAVCLHGWDLPRLLPDVAALPQLHLLPTLVQEVEAAVRDAARPGAAAPGSSADAAIRGLRWALKRCLRAAFELYLCCSSGAGSAGSSSSSSSSSSPGTVTTTTSSRVFTRDLYWCLEYAARRHPALRPQLAAALQLYVELGPEGSFGGQQMQQAGQAHQEAEQQVQRQHPEQREPPPRQQRLEEAAALAVQLAGRIDLLSTSSTTSTTTARQGAGGTAGSGAARWQRLRVRLWAATAGAGMEAELVGAPPPPVVAAAVAGELLTLDWWQEAARQQAAAIIWAAAAGQEQAVVPDEAGYCSAGTGGLAGLAPQPVLLKGAAAHWPALRRWSLRYLVAAGLEGRSRVAPSLHFPFTEPSLAVVLAGQQGVAALPSCVARMDAAELAARLQRRNPCRLPPLVYCGQGCDPLASHMIINPAGLTSEHQAGAQRPAEAAAAVAGGAGGAFQAVPEFYYFQAKLPASFLADTDLASPPFALPQGPATAGRPVPGPAPPSTGSAEPPPPPGAGLRMTQAARVWVSPQGAVSPTHYDLSHSFLTQVKGRKRMLFWSPDQLACLYCYPDSHLLRRRSRLNMHAPLAAQPGDSSFPLAVRARAVQAVLEPGDVVFFPSRWAHYTESLDFSMSVTCRFGGGRQGSEA</sequence>
<feature type="domain" description="JmjC" evidence="3">
    <location>
        <begin position="642"/>
        <end position="789"/>
    </location>
</feature>
<dbReference type="PROSITE" id="PS51184">
    <property type="entry name" value="JMJC"/>
    <property type="match status" value="1"/>
</dbReference>
<dbReference type="OMA" id="ASHMIIN"/>
<feature type="region of interest" description="Disordered" evidence="2">
    <location>
        <begin position="300"/>
        <end position="334"/>
    </location>
</feature>
<dbReference type="KEGG" id="cvr:CHLNCDRAFT_140939"/>
<evidence type="ECO:0000256" key="1">
    <source>
        <dbReference type="ARBA" id="ARBA00006801"/>
    </source>
</evidence>
<dbReference type="Gene3D" id="2.60.120.650">
    <property type="entry name" value="Cupin"/>
    <property type="match status" value="1"/>
</dbReference>